<protein>
    <submittedName>
        <fullName evidence="1">Uncharacterized protein</fullName>
    </submittedName>
</protein>
<feature type="non-terminal residue" evidence="1">
    <location>
        <position position="381"/>
    </location>
</feature>
<reference evidence="1 2" key="1">
    <citation type="journal article" date="2017" name="Genome Biol. Evol.">
        <title>Phytophthora megakarya and P. palmivora, closely related causal agents of cacao black pod rot, underwent increases in genome sizes and gene numbers by different mechanisms.</title>
        <authorList>
            <person name="Ali S.S."/>
            <person name="Shao J."/>
            <person name="Lary D.J."/>
            <person name="Kronmiller B."/>
            <person name="Shen D."/>
            <person name="Strem M.D."/>
            <person name="Amoako-Attah I."/>
            <person name="Akrofi A.Y."/>
            <person name="Begoude B.A."/>
            <person name="Ten Hoopen G.M."/>
            <person name="Coulibaly K."/>
            <person name="Kebe B.I."/>
            <person name="Melnick R.L."/>
            <person name="Guiltinan M.J."/>
            <person name="Tyler B.M."/>
            <person name="Meinhardt L.W."/>
            <person name="Bailey B.A."/>
        </authorList>
    </citation>
    <scope>NUCLEOTIDE SEQUENCE [LARGE SCALE GENOMIC DNA]</scope>
    <source>
        <strain evidence="2">sbr112.9</strain>
    </source>
</reference>
<accession>A0A2P4YGQ2</accession>
<comment type="caution">
    <text evidence="1">The sequence shown here is derived from an EMBL/GenBank/DDBJ whole genome shotgun (WGS) entry which is preliminary data.</text>
</comment>
<name>A0A2P4YGQ2_9STRA</name>
<keyword evidence="2" id="KW-1185">Reference proteome</keyword>
<evidence type="ECO:0000313" key="2">
    <source>
        <dbReference type="Proteomes" id="UP000237271"/>
    </source>
</evidence>
<evidence type="ECO:0000313" key="1">
    <source>
        <dbReference type="EMBL" id="POM76991.1"/>
    </source>
</evidence>
<organism evidence="1 2">
    <name type="scientific">Phytophthora palmivora</name>
    <dbReference type="NCBI Taxonomy" id="4796"/>
    <lineage>
        <taxon>Eukaryota</taxon>
        <taxon>Sar</taxon>
        <taxon>Stramenopiles</taxon>
        <taxon>Oomycota</taxon>
        <taxon>Peronosporomycetes</taxon>
        <taxon>Peronosporales</taxon>
        <taxon>Peronosporaceae</taxon>
        <taxon>Phytophthora</taxon>
    </lineage>
</organism>
<gene>
    <name evidence="1" type="ORF">PHPALM_5701</name>
</gene>
<sequence length="381" mass="42880">MAARLIYPGITTESKQVQELREIYIKASEQTCSLIENWISHICVDTSSTKDDAEFDLSCQHAFVALLMKSFKFAKAYLSWSIGIKLLLLVQLILPALRQAAVNVVSYICCVSSQDDLKVEIMKGISPQSSPPLDYDEAVEAYLRSLKVRDKACMDAEREAFEKEWSARSGRLLSDVRTPRVVVTACDFGSIVRTLMLRRLTAVCKLDVSLSVSSDGQLLLVRIFASDNLLLATLCETDTYRLQFADAIDPGRSFWRNRQEVRADQKVLDANTVKHKLKMLQAGPAMSSKEAAWRLQSLVLSQISRASRGLIRCCNPAPAFASYSPNIQRQFIYKKYPNKLDIPETYRRSAVLRTVDCIRVTRRIINTEFDMDGAIASGLLQ</sequence>
<dbReference type="Proteomes" id="UP000237271">
    <property type="component" value="Unassembled WGS sequence"/>
</dbReference>
<dbReference type="OrthoDB" id="296386at2759"/>
<proteinExistence type="predicted"/>
<dbReference type="AlphaFoldDB" id="A0A2P4YGQ2"/>
<dbReference type="EMBL" id="NCKW01003142">
    <property type="protein sequence ID" value="POM76991.1"/>
    <property type="molecule type" value="Genomic_DNA"/>
</dbReference>